<dbReference type="GO" id="GO:0004672">
    <property type="term" value="F:protein kinase activity"/>
    <property type="evidence" value="ECO:0007669"/>
    <property type="project" value="InterPro"/>
</dbReference>
<evidence type="ECO:0000259" key="2">
    <source>
        <dbReference type="Pfam" id="PF17667"/>
    </source>
</evidence>
<dbReference type="AlphaFoldDB" id="A0A4Y9ZAI7"/>
<evidence type="ECO:0000256" key="1">
    <source>
        <dbReference type="SAM" id="MobiDB-lite"/>
    </source>
</evidence>
<feature type="domain" description="Fungal-type protein kinase" evidence="2">
    <location>
        <begin position="285"/>
        <end position="335"/>
    </location>
</feature>
<dbReference type="PANTHER" id="PTHR38248:SF2">
    <property type="entry name" value="FUNK1 11"/>
    <property type="match status" value="1"/>
</dbReference>
<evidence type="ECO:0000313" key="3">
    <source>
        <dbReference type="EMBL" id="TFY70811.1"/>
    </source>
</evidence>
<gene>
    <name evidence="3" type="ORF">EVG20_g2196</name>
</gene>
<dbReference type="STRING" id="205917.A0A4Y9ZAI7"/>
<organism evidence="3 4">
    <name type="scientific">Dentipellis fragilis</name>
    <dbReference type="NCBI Taxonomy" id="205917"/>
    <lineage>
        <taxon>Eukaryota</taxon>
        <taxon>Fungi</taxon>
        <taxon>Dikarya</taxon>
        <taxon>Basidiomycota</taxon>
        <taxon>Agaricomycotina</taxon>
        <taxon>Agaricomycetes</taxon>
        <taxon>Russulales</taxon>
        <taxon>Hericiaceae</taxon>
        <taxon>Dentipellis</taxon>
    </lineage>
</organism>
<proteinExistence type="predicted"/>
<dbReference type="Proteomes" id="UP000298327">
    <property type="component" value="Unassembled WGS sequence"/>
</dbReference>
<name>A0A4Y9ZAI7_9AGAM</name>
<comment type="caution">
    <text evidence="3">The sequence shown here is derived from an EMBL/GenBank/DDBJ whole genome shotgun (WGS) entry which is preliminary data.</text>
</comment>
<dbReference type="OrthoDB" id="312874at2759"/>
<dbReference type="Pfam" id="PF17667">
    <property type="entry name" value="Pkinase_fungal"/>
    <property type="match status" value="1"/>
</dbReference>
<sequence>MSPDSSVCSITKLSIHGADATENETPPSSFGLPGELSLAIGKRKREEDMSQPSRKRLELHPEQRMFFIYAVERFTIDRRLVGGHTTPAVWSPKRPILTHHGRKIADFEDIFELVDAIYDAIKGLYIVLHTTRRIHIEYFGLGHRDLCFRGILHRDIRSDNIFIYPRSLTDISEGTTGCLLYVGNTKNTSKWYPKPAAFEDKAKALRLNADLKEDFKVSLEPSAVRSLLSRYSNQINLASNYVALVMSIYTDLGDKKKPLSKEDLRLLEWKPLCPPPLWDDREIIDQERTGTRAFMSAEVVMQGYLFDKKWAAPSIFVHSAIHDLESFFWVLLHICLTRAGPGKARRNGVRPDTPDTDKELCDQICALFDNPDNGSLSLAKRQIIESSEDLEKVIQPLFHPYFSCLNDLLSEWKKILMFGYKTYHDGYTPGVIHDQVLQVIDQERKKLKLKLELHSAVRLQAAEKEMRRRTDDLKQIDAVSPET</sequence>
<feature type="region of interest" description="Disordered" evidence="1">
    <location>
        <begin position="14"/>
        <end position="34"/>
    </location>
</feature>
<accession>A0A4Y9ZAI7</accession>
<dbReference type="InterPro" id="IPR040976">
    <property type="entry name" value="Pkinase_fungal"/>
</dbReference>
<dbReference type="PANTHER" id="PTHR38248">
    <property type="entry name" value="FUNK1 6"/>
    <property type="match status" value="1"/>
</dbReference>
<dbReference type="InterPro" id="IPR008266">
    <property type="entry name" value="Tyr_kinase_AS"/>
</dbReference>
<reference evidence="3 4" key="1">
    <citation type="submission" date="2019-02" db="EMBL/GenBank/DDBJ databases">
        <title>Genome sequencing of the rare red list fungi Dentipellis fragilis.</title>
        <authorList>
            <person name="Buettner E."/>
            <person name="Kellner H."/>
        </authorList>
    </citation>
    <scope>NUCLEOTIDE SEQUENCE [LARGE SCALE GENOMIC DNA]</scope>
    <source>
        <strain evidence="3 4">DSM 105465</strain>
    </source>
</reference>
<dbReference type="EMBL" id="SEOQ01000081">
    <property type="protein sequence ID" value="TFY70811.1"/>
    <property type="molecule type" value="Genomic_DNA"/>
</dbReference>
<keyword evidence="4" id="KW-1185">Reference proteome</keyword>
<dbReference type="PROSITE" id="PS00109">
    <property type="entry name" value="PROTEIN_KINASE_TYR"/>
    <property type="match status" value="1"/>
</dbReference>
<protein>
    <recommendedName>
        <fullName evidence="2">Fungal-type protein kinase domain-containing protein</fullName>
    </recommendedName>
</protein>
<evidence type="ECO:0000313" key="4">
    <source>
        <dbReference type="Proteomes" id="UP000298327"/>
    </source>
</evidence>